<evidence type="ECO:0000313" key="2">
    <source>
        <dbReference type="Proteomes" id="UP000308600"/>
    </source>
</evidence>
<sequence>MINAVFELGCSQQYPLGRSQLHDGPLVIPDVLATSKYSHGVYPRFRIYPVSYVHVPVEAILGLTIVMAVLSISACLYSLLRSVTLALIPLRYSHLTAFTSKSVGKRKGHTLSRFLAD</sequence>
<name>A0ACD3BBB8_9AGAR</name>
<accession>A0ACD3BBB8</accession>
<dbReference type="Proteomes" id="UP000308600">
    <property type="component" value="Unassembled WGS sequence"/>
</dbReference>
<protein>
    <submittedName>
        <fullName evidence="1">Uncharacterized protein</fullName>
    </submittedName>
</protein>
<reference evidence="1 2" key="1">
    <citation type="journal article" date="2019" name="Nat. Ecol. Evol.">
        <title>Megaphylogeny resolves global patterns of mushroom evolution.</title>
        <authorList>
            <person name="Varga T."/>
            <person name="Krizsan K."/>
            <person name="Foldi C."/>
            <person name="Dima B."/>
            <person name="Sanchez-Garcia M."/>
            <person name="Sanchez-Ramirez S."/>
            <person name="Szollosi G.J."/>
            <person name="Szarkandi J.G."/>
            <person name="Papp V."/>
            <person name="Albert L."/>
            <person name="Andreopoulos W."/>
            <person name="Angelini C."/>
            <person name="Antonin V."/>
            <person name="Barry K.W."/>
            <person name="Bougher N.L."/>
            <person name="Buchanan P."/>
            <person name="Buyck B."/>
            <person name="Bense V."/>
            <person name="Catcheside P."/>
            <person name="Chovatia M."/>
            <person name="Cooper J."/>
            <person name="Damon W."/>
            <person name="Desjardin D."/>
            <person name="Finy P."/>
            <person name="Geml J."/>
            <person name="Haridas S."/>
            <person name="Hughes K."/>
            <person name="Justo A."/>
            <person name="Karasinski D."/>
            <person name="Kautmanova I."/>
            <person name="Kiss B."/>
            <person name="Kocsube S."/>
            <person name="Kotiranta H."/>
            <person name="LaButti K.M."/>
            <person name="Lechner B.E."/>
            <person name="Liimatainen K."/>
            <person name="Lipzen A."/>
            <person name="Lukacs Z."/>
            <person name="Mihaltcheva S."/>
            <person name="Morgado L.N."/>
            <person name="Niskanen T."/>
            <person name="Noordeloos M.E."/>
            <person name="Ohm R.A."/>
            <person name="Ortiz-Santana B."/>
            <person name="Ovrebo C."/>
            <person name="Racz N."/>
            <person name="Riley R."/>
            <person name="Savchenko A."/>
            <person name="Shiryaev A."/>
            <person name="Soop K."/>
            <person name="Spirin V."/>
            <person name="Szebenyi C."/>
            <person name="Tomsovsky M."/>
            <person name="Tulloss R.E."/>
            <person name="Uehling J."/>
            <person name="Grigoriev I.V."/>
            <person name="Vagvolgyi C."/>
            <person name="Papp T."/>
            <person name="Martin F.M."/>
            <person name="Miettinen O."/>
            <person name="Hibbett D.S."/>
            <person name="Nagy L.G."/>
        </authorList>
    </citation>
    <scope>NUCLEOTIDE SEQUENCE [LARGE SCALE GENOMIC DNA]</scope>
    <source>
        <strain evidence="1 2">NL-1719</strain>
    </source>
</reference>
<evidence type="ECO:0000313" key="1">
    <source>
        <dbReference type="EMBL" id="TFK74287.1"/>
    </source>
</evidence>
<organism evidence="1 2">
    <name type="scientific">Pluteus cervinus</name>
    <dbReference type="NCBI Taxonomy" id="181527"/>
    <lineage>
        <taxon>Eukaryota</taxon>
        <taxon>Fungi</taxon>
        <taxon>Dikarya</taxon>
        <taxon>Basidiomycota</taxon>
        <taxon>Agaricomycotina</taxon>
        <taxon>Agaricomycetes</taxon>
        <taxon>Agaricomycetidae</taxon>
        <taxon>Agaricales</taxon>
        <taxon>Pluteineae</taxon>
        <taxon>Pluteaceae</taxon>
        <taxon>Pluteus</taxon>
    </lineage>
</organism>
<dbReference type="EMBL" id="ML208269">
    <property type="protein sequence ID" value="TFK74287.1"/>
    <property type="molecule type" value="Genomic_DNA"/>
</dbReference>
<gene>
    <name evidence="1" type="ORF">BDN72DRAFT_80235</name>
</gene>
<keyword evidence="2" id="KW-1185">Reference proteome</keyword>
<proteinExistence type="predicted"/>